<comment type="caution">
    <text evidence="3">The sequence shown here is derived from an EMBL/GenBank/DDBJ whole genome shotgun (WGS) entry which is preliminary data.</text>
</comment>
<feature type="domain" description="PEGA" evidence="2">
    <location>
        <begin position="115"/>
        <end position="182"/>
    </location>
</feature>
<proteinExistence type="predicted"/>
<evidence type="ECO:0000256" key="1">
    <source>
        <dbReference type="SAM" id="SignalP"/>
    </source>
</evidence>
<reference evidence="3 4" key="1">
    <citation type="submission" date="2017-02" db="EMBL/GenBank/DDBJ databases">
        <title>Delving into the versatile metabolic prowess of the omnipresent phylum Bacteroidetes.</title>
        <authorList>
            <person name="Nobu M.K."/>
            <person name="Mei R."/>
            <person name="Narihiro T."/>
            <person name="Kuroda K."/>
            <person name="Liu W.-T."/>
        </authorList>
    </citation>
    <scope>NUCLEOTIDE SEQUENCE [LARGE SCALE GENOMIC DNA]</scope>
    <source>
        <strain evidence="3">ADurb.Bin417</strain>
    </source>
</reference>
<dbReference type="PANTHER" id="PTHR36194">
    <property type="entry name" value="S-LAYER-LIKE PROTEIN"/>
    <property type="match status" value="1"/>
</dbReference>
<organism evidence="3 4">
    <name type="scientific">candidate division TA06 bacterium ADurb.Bin417</name>
    <dbReference type="NCBI Taxonomy" id="1852828"/>
    <lineage>
        <taxon>Bacteria</taxon>
        <taxon>Bacteria division TA06</taxon>
    </lineage>
</organism>
<dbReference type="AlphaFoldDB" id="A0A1V5MLA7"/>
<dbReference type="Pfam" id="PF08308">
    <property type="entry name" value="PEGA"/>
    <property type="match status" value="2"/>
</dbReference>
<keyword evidence="1" id="KW-0732">Signal</keyword>
<name>A0A1V5MLA7_UNCT6</name>
<dbReference type="EMBL" id="MWAK01000011">
    <property type="protein sequence ID" value="OPZ93710.1"/>
    <property type="molecule type" value="Genomic_DNA"/>
</dbReference>
<feature type="domain" description="PEGA" evidence="2">
    <location>
        <begin position="31"/>
        <end position="96"/>
    </location>
</feature>
<feature type="signal peptide" evidence="1">
    <location>
        <begin position="1"/>
        <end position="26"/>
    </location>
</feature>
<evidence type="ECO:0000313" key="3">
    <source>
        <dbReference type="EMBL" id="OPZ93710.1"/>
    </source>
</evidence>
<accession>A0A1V5MLA7</accession>
<sequence length="331" mass="36552">MIRRLGLTVLALGFFTLIFSSRPAFAADGYLHVTSTPAGATVLVDGKEAGKTPLLTTAAAGKHAVLVTLENYKNATQSVTIVAGQVARLDLTLEKETTPTTNGRRWGDIFRGGKGNLTVTSDWKNTQVYIDGQKHTQNAPFTIKDMESGFHSVILVNGDYAIHDRVLVQNGKSVTVEKSFEELKKSWTTASATASAKEALAAKYAALPARITIQLVKSTSKTSKSDQPFSFQYRKTGTEEWTVKELEWGAKETETFEVEKGTYEFQMIAYHYKDEDILGGILTQRKKVGEGRVTLTKELVRDTLYTFTLTYDGKSSLTNKLEEKAINTKLE</sequence>
<dbReference type="Proteomes" id="UP000485484">
    <property type="component" value="Unassembled WGS sequence"/>
</dbReference>
<feature type="chain" id="PRO_5013048032" evidence="1">
    <location>
        <begin position="27"/>
        <end position="331"/>
    </location>
</feature>
<gene>
    <name evidence="3" type="ORF">BWY73_00165</name>
</gene>
<protein>
    <submittedName>
        <fullName evidence="3">PEGA domain protein</fullName>
    </submittedName>
</protein>
<dbReference type="InterPro" id="IPR013229">
    <property type="entry name" value="PEGA"/>
</dbReference>
<evidence type="ECO:0000259" key="2">
    <source>
        <dbReference type="Pfam" id="PF08308"/>
    </source>
</evidence>
<evidence type="ECO:0000313" key="4">
    <source>
        <dbReference type="Proteomes" id="UP000485484"/>
    </source>
</evidence>
<dbReference type="PANTHER" id="PTHR36194:SF1">
    <property type="entry name" value="S-LAYER-LIKE PROTEIN"/>
    <property type="match status" value="1"/>
</dbReference>